<feature type="compositionally biased region" description="Pro residues" evidence="1">
    <location>
        <begin position="36"/>
        <end position="45"/>
    </location>
</feature>
<sequence length="195" mass="21285">MKEIGRSMLFPPNERSSSSSTANHQLVTLPRRVGQAPPPRPPPPVIIRQPMADHIYSVSRTPTVSTAVVGRRLAASSTPSSIRTRPTRSVSPPTQELVSLDNPRPTILRGSNDYTDVNRHATEAGDQRARGISRQHRNVSSPGPLSWTNSSNFDRPKVHHTNSNGSAKQLGEIKPLVRTADCLSKAPPLPTSRMQ</sequence>
<dbReference type="WBParaSite" id="PSAMB.scaffold18489size932.g37593.t1">
    <property type="protein sequence ID" value="PSAMB.scaffold18489size932.g37593.t1"/>
    <property type="gene ID" value="PSAMB.scaffold18489size932.g37593"/>
</dbReference>
<feature type="region of interest" description="Disordered" evidence="1">
    <location>
        <begin position="1"/>
        <end position="45"/>
    </location>
</feature>
<feature type="region of interest" description="Disordered" evidence="1">
    <location>
        <begin position="72"/>
        <end position="195"/>
    </location>
</feature>
<keyword evidence="2" id="KW-1185">Reference proteome</keyword>
<organism evidence="2 3">
    <name type="scientific">Plectus sambesii</name>
    <dbReference type="NCBI Taxonomy" id="2011161"/>
    <lineage>
        <taxon>Eukaryota</taxon>
        <taxon>Metazoa</taxon>
        <taxon>Ecdysozoa</taxon>
        <taxon>Nematoda</taxon>
        <taxon>Chromadorea</taxon>
        <taxon>Plectida</taxon>
        <taxon>Plectina</taxon>
        <taxon>Plectoidea</taxon>
        <taxon>Plectidae</taxon>
        <taxon>Plectus</taxon>
    </lineage>
</organism>
<reference evidence="3" key="1">
    <citation type="submission" date="2022-11" db="UniProtKB">
        <authorList>
            <consortium name="WormBaseParasite"/>
        </authorList>
    </citation>
    <scope>IDENTIFICATION</scope>
</reference>
<protein>
    <submittedName>
        <fullName evidence="3">Uncharacterized protein</fullName>
    </submittedName>
</protein>
<feature type="compositionally biased region" description="Polar residues" evidence="1">
    <location>
        <begin position="14"/>
        <end position="26"/>
    </location>
</feature>
<feature type="compositionally biased region" description="Low complexity" evidence="1">
    <location>
        <begin position="76"/>
        <end position="94"/>
    </location>
</feature>
<dbReference type="AlphaFoldDB" id="A0A914VE92"/>
<evidence type="ECO:0000313" key="3">
    <source>
        <dbReference type="WBParaSite" id="PSAMB.scaffold18489size932.g37593.t1"/>
    </source>
</evidence>
<proteinExistence type="predicted"/>
<feature type="compositionally biased region" description="Polar residues" evidence="1">
    <location>
        <begin position="138"/>
        <end position="153"/>
    </location>
</feature>
<evidence type="ECO:0000313" key="2">
    <source>
        <dbReference type="Proteomes" id="UP000887566"/>
    </source>
</evidence>
<feature type="compositionally biased region" description="Basic and acidic residues" evidence="1">
    <location>
        <begin position="116"/>
        <end position="129"/>
    </location>
</feature>
<dbReference type="Proteomes" id="UP000887566">
    <property type="component" value="Unplaced"/>
</dbReference>
<evidence type="ECO:0000256" key="1">
    <source>
        <dbReference type="SAM" id="MobiDB-lite"/>
    </source>
</evidence>
<name>A0A914VE92_9BILA</name>
<accession>A0A914VE92</accession>